<feature type="transmembrane region" description="Helical" evidence="7">
    <location>
        <begin position="16"/>
        <end position="36"/>
    </location>
</feature>
<keyword evidence="6" id="KW-0297">G-protein coupled receptor</keyword>
<evidence type="ECO:0000256" key="7">
    <source>
        <dbReference type="SAM" id="Phobius"/>
    </source>
</evidence>
<dbReference type="Gene3D" id="1.20.1070.10">
    <property type="entry name" value="Rhodopsin 7-helix transmembrane proteins"/>
    <property type="match status" value="1"/>
</dbReference>
<keyword evidence="2" id="KW-1003">Cell membrane</keyword>
<dbReference type="PANTHER" id="PTHR22750">
    <property type="entry name" value="G-PROTEIN COUPLED RECEPTOR"/>
    <property type="match status" value="1"/>
</dbReference>
<dbReference type="InterPro" id="IPR017452">
    <property type="entry name" value="GPCR_Rhodpsn_7TM"/>
</dbReference>
<feature type="non-terminal residue" evidence="9">
    <location>
        <position position="185"/>
    </location>
</feature>
<feature type="transmembrane region" description="Helical" evidence="7">
    <location>
        <begin position="148"/>
        <end position="167"/>
    </location>
</feature>
<feature type="domain" description="G-protein coupled receptors family 1 profile" evidence="8">
    <location>
        <begin position="28"/>
        <end position="185"/>
    </location>
</feature>
<dbReference type="InterPro" id="IPR000276">
    <property type="entry name" value="GPCR_Rhodpsn"/>
</dbReference>
<comment type="similarity">
    <text evidence="6">Belongs to the G-protein coupled receptor 1 family.</text>
</comment>
<evidence type="ECO:0000313" key="10">
    <source>
        <dbReference type="Proteomes" id="UP001159427"/>
    </source>
</evidence>
<feature type="transmembrane region" description="Helical" evidence="7">
    <location>
        <begin position="48"/>
        <end position="69"/>
    </location>
</feature>
<dbReference type="PROSITE" id="PS50262">
    <property type="entry name" value="G_PROTEIN_RECEP_F1_2"/>
    <property type="match status" value="1"/>
</dbReference>
<gene>
    <name evidence="9" type="ORF">PEVE_00001689</name>
</gene>
<keyword evidence="3 6" id="KW-0812">Transmembrane</keyword>
<comment type="subcellular location">
    <subcellularLocation>
        <location evidence="1">Cell membrane</location>
        <topology evidence="1">Multi-pass membrane protein</topology>
    </subcellularLocation>
</comment>
<keyword evidence="4 7" id="KW-1133">Transmembrane helix</keyword>
<dbReference type="PRINTS" id="PR00237">
    <property type="entry name" value="GPCRRHODOPSN"/>
</dbReference>
<evidence type="ECO:0000256" key="2">
    <source>
        <dbReference type="ARBA" id="ARBA00022475"/>
    </source>
</evidence>
<evidence type="ECO:0000259" key="8">
    <source>
        <dbReference type="PROSITE" id="PS50262"/>
    </source>
</evidence>
<feature type="transmembrane region" description="Helical" evidence="7">
    <location>
        <begin position="81"/>
        <end position="101"/>
    </location>
</feature>
<reference evidence="9 10" key="1">
    <citation type="submission" date="2022-05" db="EMBL/GenBank/DDBJ databases">
        <authorList>
            <consortium name="Genoscope - CEA"/>
            <person name="William W."/>
        </authorList>
    </citation>
    <scope>NUCLEOTIDE SEQUENCE [LARGE SCALE GENOMIC DNA]</scope>
</reference>
<protein>
    <recommendedName>
        <fullName evidence="8">G-protein coupled receptors family 1 profile domain-containing protein</fullName>
    </recommendedName>
</protein>
<dbReference type="PROSITE" id="PS00237">
    <property type="entry name" value="G_PROTEIN_RECEP_F1_1"/>
    <property type="match status" value="1"/>
</dbReference>
<comment type="caution">
    <text evidence="9">The sequence shown here is derived from an EMBL/GenBank/DDBJ whole genome shotgun (WGS) entry which is preliminary data.</text>
</comment>
<dbReference type="Proteomes" id="UP001159427">
    <property type="component" value="Unassembled WGS sequence"/>
</dbReference>
<evidence type="ECO:0000256" key="1">
    <source>
        <dbReference type="ARBA" id="ARBA00004651"/>
    </source>
</evidence>
<keyword evidence="6" id="KW-0675">Receptor</keyword>
<name>A0ABN8Q1T3_9CNID</name>
<dbReference type="Pfam" id="PF00001">
    <property type="entry name" value="7tm_1"/>
    <property type="match status" value="1"/>
</dbReference>
<evidence type="ECO:0000256" key="4">
    <source>
        <dbReference type="ARBA" id="ARBA00022989"/>
    </source>
</evidence>
<feature type="transmembrane region" description="Helical" evidence="7">
    <location>
        <begin position="122"/>
        <end position="142"/>
    </location>
</feature>
<keyword evidence="6" id="KW-0807">Transducer</keyword>
<evidence type="ECO:0000256" key="5">
    <source>
        <dbReference type="ARBA" id="ARBA00023136"/>
    </source>
</evidence>
<organism evidence="9 10">
    <name type="scientific">Porites evermanni</name>
    <dbReference type="NCBI Taxonomy" id="104178"/>
    <lineage>
        <taxon>Eukaryota</taxon>
        <taxon>Metazoa</taxon>
        <taxon>Cnidaria</taxon>
        <taxon>Anthozoa</taxon>
        <taxon>Hexacorallia</taxon>
        <taxon>Scleractinia</taxon>
        <taxon>Fungiina</taxon>
        <taxon>Poritidae</taxon>
        <taxon>Porites</taxon>
    </lineage>
</organism>
<evidence type="ECO:0000256" key="6">
    <source>
        <dbReference type="RuleBase" id="RU000688"/>
    </source>
</evidence>
<accession>A0ABN8Q1T3</accession>
<keyword evidence="10" id="KW-1185">Reference proteome</keyword>
<dbReference type="SUPFAM" id="SSF81321">
    <property type="entry name" value="Family A G protein-coupled receptor-like"/>
    <property type="match status" value="1"/>
</dbReference>
<evidence type="ECO:0000313" key="9">
    <source>
        <dbReference type="EMBL" id="CAH3155325.1"/>
    </source>
</evidence>
<keyword evidence="5 7" id="KW-0472">Membrane</keyword>
<sequence>MTETKALNSTFVVNCILNAFLSFTATALNIITLQALRKTSPLLKPLKTLLLSMTFSDLGVGLLVQPLYITSALNNTLNTSFSIAVNLFSTASFLSIIALTLDRFLAIHLHLRYQELVTHKRVIVAVILTWVYSAFVCVSLLITEKVRVIIYTILELLFVITTSLLYCKIYATVRRHRNQIQVQQV</sequence>
<proteinExistence type="inferred from homology"/>
<dbReference type="EMBL" id="CALNXI010001097">
    <property type="protein sequence ID" value="CAH3155325.1"/>
    <property type="molecule type" value="Genomic_DNA"/>
</dbReference>
<evidence type="ECO:0000256" key="3">
    <source>
        <dbReference type="ARBA" id="ARBA00022692"/>
    </source>
</evidence>